<comment type="caution">
    <text evidence="1">The sequence shown here is derived from an EMBL/GenBank/DDBJ whole genome shotgun (WGS) entry which is preliminary data.</text>
</comment>
<proteinExistence type="predicted"/>
<protein>
    <submittedName>
        <fullName evidence="1">Uncharacterized protein</fullName>
    </submittedName>
</protein>
<gene>
    <name evidence="1" type="ORF">TorRG33x02_024580</name>
</gene>
<dbReference type="Proteomes" id="UP000237000">
    <property type="component" value="Unassembled WGS sequence"/>
</dbReference>
<keyword evidence="2" id="KW-1185">Reference proteome</keyword>
<evidence type="ECO:0000313" key="2">
    <source>
        <dbReference type="Proteomes" id="UP000237000"/>
    </source>
</evidence>
<reference evidence="2" key="1">
    <citation type="submission" date="2016-06" db="EMBL/GenBank/DDBJ databases">
        <title>Parallel loss of symbiosis genes in relatives of nitrogen-fixing non-legume Parasponia.</title>
        <authorList>
            <person name="Van Velzen R."/>
            <person name="Holmer R."/>
            <person name="Bu F."/>
            <person name="Rutten L."/>
            <person name="Van Zeijl A."/>
            <person name="Liu W."/>
            <person name="Santuari L."/>
            <person name="Cao Q."/>
            <person name="Sharma T."/>
            <person name="Shen D."/>
            <person name="Roswanjaya Y."/>
            <person name="Wardhani T."/>
            <person name="Kalhor M.S."/>
            <person name="Jansen J."/>
            <person name="Van den Hoogen J."/>
            <person name="Gungor B."/>
            <person name="Hartog M."/>
            <person name="Hontelez J."/>
            <person name="Verver J."/>
            <person name="Yang W.-C."/>
            <person name="Schijlen E."/>
            <person name="Repin R."/>
            <person name="Schilthuizen M."/>
            <person name="Schranz E."/>
            <person name="Heidstra R."/>
            <person name="Miyata K."/>
            <person name="Fedorova E."/>
            <person name="Kohlen W."/>
            <person name="Bisseling T."/>
            <person name="Smit S."/>
            <person name="Geurts R."/>
        </authorList>
    </citation>
    <scope>NUCLEOTIDE SEQUENCE [LARGE SCALE GENOMIC DNA]</scope>
    <source>
        <strain evidence="2">cv. RG33-2</strain>
    </source>
</reference>
<dbReference type="EMBL" id="JXTC01000007">
    <property type="protein sequence ID" value="POO01681.1"/>
    <property type="molecule type" value="Genomic_DNA"/>
</dbReference>
<sequence>MSRRRSTGRSRRMASSSTPRVAIHRYWSYLRTFCFSSCVLLSLHSSNLTVVDWSEKRTNPKMAMIIAKVISPTRVLVKRFCPRELQCLD</sequence>
<dbReference type="AlphaFoldDB" id="A0A2P5FV59"/>
<evidence type="ECO:0000313" key="1">
    <source>
        <dbReference type="EMBL" id="POO01681.1"/>
    </source>
</evidence>
<name>A0A2P5FV59_TREOI</name>
<dbReference type="InParanoid" id="A0A2P5FV59"/>
<accession>A0A2P5FV59</accession>
<organism evidence="1 2">
    <name type="scientific">Trema orientale</name>
    <name type="common">Charcoal tree</name>
    <name type="synonym">Celtis orientalis</name>
    <dbReference type="NCBI Taxonomy" id="63057"/>
    <lineage>
        <taxon>Eukaryota</taxon>
        <taxon>Viridiplantae</taxon>
        <taxon>Streptophyta</taxon>
        <taxon>Embryophyta</taxon>
        <taxon>Tracheophyta</taxon>
        <taxon>Spermatophyta</taxon>
        <taxon>Magnoliopsida</taxon>
        <taxon>eudicotyledons</taxon>
        <taxon>Gunneridae</taxon>
        <taxon>Pentapetalae</taxon>
        <taxon>rosids</taxon>
        <taxon>fabids</taxon>
        <taxon>Rosales</taxon>
        <taxon>Cannabaceae</taxon>
        <taxon>Trema</taxon>
    </lineage>
</organism>